<protein>
    <recommendedName>
        <fullName evidence="5">DUF262 domain-containing protein</fullName>
    </recommendedName>
</protein>
<reference evidence="4" key="1">
    <citation type="submission" date="2016-10" db="EMBL/GenBank/DDBJ databases">
        <authorList>
            <person name="Varghese N."/>
            <person name="Submissions S."/>
        </authorList>
    </citation>
    <scope>NUCLEOTIDE SEQUENCE [LARGE SCALE GENOMIC DNA]</scope>
    <source>
        <strain evidence="4">DSM 19110</strain>
    </source>
</reference>
<dbReference type="InterPro" id="IPR004919">
    <property type="entry name" value="GmrSD_N"/>
</dbReference>
<dbReference type="PANTHER" id="PTHR35149:SF1">
    <property type="entry name" value="DUF5655 DOMAIN-CONTAINING PROTEIN"/>
    <property type="match status" value="1"/>
</dbReference>
<keyword evidence="4" id="KW-1185">Reference proteome</keyword>
<gene>
    <name evidence="3" type="ORF">SAMN05421820_101868</name>
</gene>
<accession>A0A1G9LEV8</accession>
<dbReference type="AlphaFoldDB" id="A0A1G9LEV8"/>
<dbReference type="Proteomes" id="UP000183200">
    <property type="component" value="Unassembled WGS sequence"/>
</dbReference>
<feature type="domain" description="GmrSD restriction endonucleases N-terminal" evidence="1">
    <location>
        <begin position="65"/>
        <end position="311"/>
    </location>
</feature>
<dbReference type="EMBL" id="FNGY01000001">
    <property type="protein sequence ID" value="SDL60539.1"/>
    <property type="molecule type" value="Genomic_DNA"/>
</dbReference>
<dbReference type="PANTHER" id="PTHR35149">
    <property type="entry name" value="SLL5132 PROTEIN"/>
    <property type="match status" value="1"/>
</dbReference>
<sequence length="770" mass="92398">MRSQRIIFERSQQEFLPGGFINCNLHFISRHFCLAQLALNYIVLYIDPSDLNAQFKNIMQELQSLKDIFKDKLFKIPDYQRGYAWGKRQLKDFWEDVINLPLERFHYTGMLSLKKVEQKVWKSWNDETWLLEDRGYKPFHIVDGQQRLTTFVIFIQAITEFLQKLPENKEKSEEDIYLGTFNLKSIKEEYLVVQKPPQFIIRTHKFGYEIDNPSFQFLKYRIFNEEDSGTIQETFYTLNLENAKNFFAENLTAFYEKYDLAEIEKIFKKLTQNLMFNVYEISDDFDVFVAFETMNNRGKKLSNLELLKNRLIYLTTLYDEEELSSDDRFALRENINDSWKEVYYQLGRNKKNPLNDDDFLTAHWIMYFPYTRERGDDYIRFLLEHKFTPQSVYTKTEVKLSSIEEVVEICERDSIEDEELEELIQEERIVKRSRLSPKQIKDYVNSLKSAAVHWYNTHNPKNNKNLTEEECLWIDRLNRVGIIYFRPLVTASFLSKGLDSRKRVELFEAIERFIFIAFRLSRTVSSYRNSEFYRAARQLRNGEIDCVGLINLLNERMSFCFYKNDGDDKKYFDHGYFRKFIEKKFKSGGGFYHWNDLKYFLYEYEMQKVRERGSPKIDWSLFVKGEKDRVSVEHILPQTSDTKYWKVRFKGVKKSHLPLLKGSLGNLLPLSRSINSSLQNDGFEEKKMPKYNDRNEKIRQGYLDGSHSEIEVSHYEHWDADNIYDRGKKLLAFMEKRWMLKFENEQFLAETLFLEFMLPEEETSVIEQQL</sequence>
<name>A0A1G9LEV8_9SPHI</name>
<evidence type="ECO:0000313" key="3">
    <source>
        <dbReference type="EMBL" id="SDL60539.1"/>
    </source>
</evidence>
<dbReference type="Pfam" id="PF03235">
    <property type="entry name" value="GmrSD_N"/>
    <property type="match status" value="1"/>
</dbReference>
<evidence type="ECO:0000259" key="2">
    <source>
        <dbReference type="Pfam" id="PF07510"/>
    </source>
</evidence>
<proteinExistence type="predicted"/>
<evidence type="ECO:0008006" key="5">
    <source>
        <dbReference type="Google" id="ProtNLM"/>
    </source>
</evidence>
<dbReference type="InterPro" id="IPR011089">
    <property type="entry name" value="GmrSD_C"/>
</dbReference>
<feature type="domain" description="GmrSD restriction endonucleases C-terminal" evidence="2">
    <location>
        <begin position="590"/>
        <end position="732"/>
    </location>
</feature>
<evidence type="ECO:0000313" key="4">
    <source>
        <dbReference type="Proteomes" id="UP000183200"/>
    </source>
</evidence>
<evidence type="ECO:0000259" key="1">
    <source>
        <dbReference type="Pfam" id="PF03235"/>
    </source>
</evidence>
<organism evidence="3 4">
    <name type="scientific">Pedobacter steynii</name>
    <dbReference type="NCBI Taxonomy" id="430522"/>
    <lineage>
        <taxon>Bacteria</taxon>
        <taxon>Pseudomonadati</taxon>
        <taxon>Bacteroidota</taxon>
        <taxon>Sphingobacteriia</taxon>
        <taxon>Sphingobacteriales</taxon>
        <taxon>Sphingobacteriaceae</taxon>
        <taxon>Pedobacter</taxon>
    </lineage>
</organism>
<dbReference type="Pfam" id="PF07510">
    <property type="entry name" value="GmrSD_C"/>
    <property type="match status" value="1"/>
</dbReference>